<feature type="region of interest" description="Disordered" evidence="1">
    <location>
        <begin position="76"/>
        <end position="98"/>
    </location>
</feature>
<proteinExistence type="predicted"/>
<accession>A0A0F9PV12</accession>
<dbReference type="AlphaFoldDB" id="A0A0F9PV12"/>
<sequence>MICYNCGGDIPVGCMFCQDCYNKLVRKGTIRCTDTHIVHQSKCIKCGKEIPCSCVVCKVCYEEMLAKKLEKHWEDTAEERKRTHTSRILNKRGKYNER</sequence>
<reference evidence="2" key="1">
    <citation type="journal article" date="2015" name="Nature">
        <title>Complex archaea that bridge the gap between prokaryotes and eukaryotes.</title>
        <authorList>
            <person name="Spang A."/>
            <person name="Saw J.H."/>
            <person name="Jorgensen S.L."/>
            <person name="Zaremba-Niedzwiedzka K."/>
            <person name="Martijn J."/>
            <person name="Lind A.E."/>
            <person name="van Eijk R."/>
            <person name="Schleper C."/>
            <person name="Guy L."/>
            <person name="Ettema T.J."/>
        </authorList>
    </citation>
    <scope>NUCLEOTIDE SEQUENCE</scope>
</reference>
<protein>
    <submittedName>
        <fullName evidence="2">Uncharacterized protein</fullName>
    </submittedName>
</protein>
<gene>
    <name evidence="2" type="ORF">LCGC14_0797950</name>
</gene>
<feature type="compositionally biased region" description="Basic residues" evidence="1">
    <location>
        <begin position="82"/>
        <end position="98"/>
    </location>
</feature>
<evidence type="ECO:0000313" key="2">
    <source>
        <dbReference type="EMBL" id="KKN34034.1"/>
    </source>
</evidence>
<name>A0A0F9PV12_9ZZZZ</name>
<organism evidence="2">
    <name type="scientific">marine sediment metagenome</name>
    <dbReference type="NCBI Taxonomy" id="412755"/>
    <lineage>
        <taxon>unclassified sequences</taxon>
        <taxon>metagenomes</taxon>
        <taxon>ecological metagenomes</taxon>
    </lineage>
</organism>
<dbReference type="EMBL" id="LAZR01002134">
    <property type="protein sequence ID" value="KKN34034.1"/>
    <property type="molecule type" value="Genomic_DNA"/>
</dbReference>
<comment type="caution">
    <text evidence="2">The sequence shown here is derived from an EMBL/GenBank/DDBJ whole genome shotgun (WGS) entry which is preliminary data.</text>
</comment>
<evidence type="ECO:0000256" key="1">
    <source>
        <dbReference type="SAM" id="MobiDB-lite"/>
    </source>
</evidence>